<dbReference type="Proteomes" id="UP000501982">
    <property type="component" value="Chromosome"/>
</dbReference>
<dbReference type="AlphaFoldDB" id="A0A7L5EAY6"/>
<name>A0A7L5EAY6_PARDI</name>
<dbReference type="NCBIfam" id="TIGR01681">
    <property type="entry name" value="HAD-SF-IIIC"/>
    <property type="match status" value="1"/>
</dbReference>
<dbReference type="SUPFAM" id="SSF56784">
    <property type="entry name" value="HAD-like"/>
    <property type="match status" value="1"/>
</dbReference>
<evidence type="ECO:0000313" key="2">
    <source>
        <dbReference type="EMBL" id="QJE28421.1"/>
    </source>
</evidence>
<accession>A0A7L5EAY6</accession>
<dbReference type="Gene3D" id="3.40.50.1110">
    <property type="entry name" value="SGNH hydrolase"/>
    <property type="match status" value="1"/>
</dbReference>
<evidence type="ECO:0000313" key="3">
    <source>
        <dbReference type="Proteomes" id="UP000501982"/>
    </source>
</evidence>
<reference evidence="2 3" key="1">
    <citation type="submission" date="2020-04" db="EMBL/GenBank/DDBJ databases">
        <title>Complete Genomes and Methylome analysis of CBBP consortium that reverse antibiotic-induced susceptibility to vancomycin-resistant Enterococcus faecium infection.</title>
        <authorList>
            <person name="Fomenkov A."/>
            <person name="Zhang Z."/>
            <person name="Pamer E."/>
            <person name="Roberts R.J."/>
        </authorList>
    </citation>
    <scope>NUCLEOTIDE SEQUENCE [LARGE SCALE GENOMIC DNA]</scope>
    <source>
        <strain evidence="3">CBBP</strain>
    </source>
</reference>
<gene>
    <name evidence="2" type="ORF">HHO38_08775</name>
</gene>
<organism evidence="2 3">
    <name type="scientific">Parabacteroides distasonis</name>
    <dbReference type="NCBI Taxonomy" id="823"/>
    <lineage>
        <taxon>Bacteria</taxon>
        <taxon>Pseudomonadati</taxon>
        <taxon>Bacteroidota</taxon>
        <taxon>Bacteroidia</taxon>
        <taxon>Bacteroidales</taxon>
        <taxon>Tannerellaceae</taxon>
        <taxon>Parabacteroides</taxon>
    </lineage>
</organism>
<dbReference type="InterPro" id="IPR010037">
    <property type="entry name" value="FkbH_domain"/>
</dbReference>
<dbReference type="EMBL" id="CP051672">
    <property type="protein sequence ID" value="QJE28421.1"/>
    <property type="molecule type" value="Genomic_DNA"/>
</dbReference>
<evidence type="ECO:0000259" key="1">
    <source>
        <dbReference type="Pfam" id="PF03031"/>
    </source>
</evidence>
<dbReference type="InterPro" id="IPR036514">
    <property type="entry name" value="SGNH_hydro_sf"/>
</dbReference>
<dbReference type="InterPro" id="IPR036412">
    <property type="entry name" value="HAD-like_sf"/>
</dbReference>
<proteinExistence type="predicted"/>
<dbReference type="InterPro" id="IPR023214">
    <property type="entry name" value="HAD_sf"/>
</dbReference>
<dbReference type="InterPro" id="IPR016181">
    <property type="entry name" value="Acyl_CoA_acyltransferase"/>
</dbReference>
<dbReference type="GO" id="GO:0016788">
    <property type="term" value="F:hydrolase activity, acting on ester bonds"/>
    <property type="evidence" value="ECO:0007669"/>
    <property type="project" value="UniProtKB-ARBA"/>
</dbReference>
<dbReference type="NCBIfam" id="TIGR01686">
    <property type="entry name" value="FkbH"/>
    <property type="match status" value="1"/>
</dbReference>
<feature type="domain" description="FCP1 homology" evidence="1">
    <location>
        <begin position="173"/>
        <end position="294"/>
    </location>
</feature>
<dbReference type="Gene3D" id="3.40.50.1000">
    <property type="entry name" value="HAD superfamily/HAD-like"/>
    <property type="match status" value="1"/>
</dbReference>
<dbReference type="InterPro" id="IPR004274">
    <property type="entry name" value="FCP1_dom"/>
</dbReference>
<dbReference type="RefSeq" id="WP_170105569.1">
    <property type="nucleotide sequence ID" value="NZ_CP051672.1"/>
</dbReference>
<dbReference type="Pfam" id="PF03031">
    <property type="entry name" value="NIF"/>
    <property type="match status" value="1"/>
</dbReference>
<dbReference type="InterPro" id="IPR010033">
    <property type="entry name" value="HAD_SF_ppase_IIIC"/>
</dbReference>
<sequence>MRSFVYRNNTVEPFFAGWDVCFSGYDDISFVDPTTDNYIWFYQIPFKFEREKLIEEIVAWEDKLDLLLTQIPSYKNLIVISLVDLAPFRLTESDWSVYNVIERYNRHIQELSGTYPNVKVLDFSDFTSRYSSEQLVDWRFYFISQMGLNPKLVPAFSGWLREKMRGVKLQRKKCLVLDLDNTLWGGVLGEDGIQGIQIGGDYPGKAFLCFQEGLVELTKKGIILAICSKNNEQDVLEAWEKNPFIKLTREYISAYRINWQNKADNIRELSQELNIGLDSFVFVDDNPGERELVRQMLPMVEVPDFPRQPYMLPTFLVSLNDSYFKVYSVTDEDEKKVEQYRANANRVREQSKFSDFNEYLRSLDMELKITSLDEFNVSRIAQMTQKTNQFNLTTHRYTEPDLRKFASEGWLIYCLSVKDKFGDNGITGAILLKPQNGAYEIDTLLLSCRILGKGIEHAFLSVILNILNQKGIQEVKAFYMPTEKNAQVAFFYDKAGFSLDAQDSLGNKSYLFSIKEKRIIESYYKIKE</sequence>
<dbReference type="SUPFAM" id="SSF55729">
    <property type="entry name" value="Acyl-CoA N-acyltransferases (Nat)"/>
    <property type="match status" value="1"/>
</dbReference>
<protein>
    <submittedName>
        <fullName evidence="2">HAD-IIIC family phosphatase</fullName>
    </submittedName>
</protein>